<dbReference type="GO" id="GO:0003677">
    <property type="term" value="F:DNA binding"/>
    <property type="evidence" value="ECO:0007669"/>
    <property type="project" value="UniProtKB-UniRule"/>
</dbReference>
<dbReference type="GO" id="GO:0009360">
    <property type="term" value="C:DNA polymerase III complex"/>
    <property type="evidence" value="ECO:0007669"/>
    <property type="project" value="InterPro"/>
</dbReference>
<evidence type="ECO:0000256" key="8">
    <source>
        <dbReference type="ARBA" id="ARBA00023125"/>
    </source>
</evidence>
<feature type="domain" description="DNA polymerase III beta sliding clamp central" evidence="11">
    <location>
        <begin position="126"/>
        <end position="243"/>
    </location>
</feature>
<comment type="caution">
    <text evidence="13">The sequence shown here is derived from an EMBL/GenBank/DDBJ whole genome shotgun (WGS) entry which is preliminary data.</text>
</comment>
<dbReference type="GO" id="GO:0003887">
    <property type="term" value="F:DNA-directed DNA polymerase activity"/>
    <property type="evidence" value="ECO:0007669"/>
    <property type="project" value="UniProtKB-UniRule"/>
</dbReference>
<evidence type="ECO:0000256" key="4">
    <source>
        <dbReference type="ARBA" id="ARBA00022679"/>
    </source>
</evidence>
<dbReference type="InterPro" id="IPR001001">
    <property type="entry name" value="DNA_polIII_beta"/>
</dbReference>
<keyword evidence="5 9" id="KW-0548">Nucleotidyltransferase</keyword>
<comment type="subunit">
    <text evidence="9">Forms a ring-shaped head-to-tail homodimer around DNA.</text>
</comment>
<evidence type="ECO:0000259" key="10">
    <source>
        <dbReference type="Pfam" id="PF00712"/>
    </source>
</evidence>
<dbReference type="OrthoDB" id="468978at2"/>
<dbReference type="AlphaFoldDB" id="A0A261EUJ5"/>
<keyword evidence="3 9" id="KW-0963">Cytoplasm</keyword>
<comment type="function">
    <text evidence="9">Confers DNA tethering and processivity to DNA polymerases and other proteins. Acts as a clamp, forming a ring around DNA (a reaction catalyzed by the clamp-loading complex) which diffuses in an ATP-independent manner freely and bidirectionally along dsDNA. Initially characterized for its ability to contact the catalytic subunit of DNA polymerase III (Pol III), a complex, multichain enzyme responsible for most of the replicative synthesis in bacteria; Pol III exhibits 3'-5' exonuclease proofreading activity. The beta chain is required for initiation of replication as well as for processivity of DNA replication.</text>
</comment>
<reference evidence="13 14" key="1">
    <citation type="journal article" date="2017" name="BMC Genomics">
        <title>Comparative genomic and phylogenomic analyses of the Bifidobacteriaceae family.</title>
        <authorList>
            <person name="Lugli G.A."/>
            <person name="Milani C."/>
            <person name="Turroni F."/>
            <person name="Duranti S."/>
            <person name="Mancabelli L."/>
            <person name="Mangifesta M."/>
            <person name="Ferrario C."/>
            <person name="Modesto M."/>
            <person name="Mattarelli P."/>
            <person name="Jiri K."/>
            <person name="van Sinderen D."/>
            <person name="Ventura M."/>
        </authorList>
    </citation>
    <scope>NUCLEOTIDE SEQUENCE [LARGE SCALE GENOMIC DNA]</scope>
    <source>
        <strain evidence="13 14">DSM 24742</strain>
    </source>
</reference>
<dbReference type="EMBL" id="MWWR01000016">
    <property type="protein sequence ID" value="OZG50544.1"/>
    <property type="molecule type" value="Genomic_DNA"/>
</dbReference>
<dbReference type="InterPro" id="IPR046938">
    <property type="entry name" value="DNA_clamp_sf"/>
</dbReference>
<keyword evidence="14" id="KW-1185">Reference proteome</keyword>
<feature type="domain" description="DNA polymerase III beta sliding clamp N-terminal" evidence="10">
    <location>
        <begin position="1"/>
        <end position="118"/>
    </location>
</feature>
<keyword evidence="4 9" id="KW-0808">Transferase</keyword>
<evidence type="ECO:0000313" key="14">
    <source>
        <dbReference type="Proteomes" id="UP000216725"/>
    </source>
</evidence>
<evidence type="ECO:0000256" key="9">
    <source>
        <dbReference type="PIRNR" id="PIRNR000804"/>
    </source>
</evidence>
<dbReference type="PANTHER" id="PTHR30478">
    <property type="entry name" value="DNA POLYMERASE III SUBUNIT BETA"/>
    <property type="match status" value="1"/>
</dbReference>
<evidence type="ECO:0000256" key="1">
    <source>
        <dbReference type="ARBA" id="ARBA00004496"/>
    </source>
</evidence>
<dbReference type="InterPro" id="IPR022635">
    <property type="entry name" value="DNA_polIII_beta_C"/>
</dbReference>
<keyword evidence="6 9" id="KW-0235">DNA replication</keyword>
<dbReference type="RefSeq" id="WP_094661261.1">
    <property type="nucleotide sequence ID" value="NZ_JBKZBO010000006.1"/>
</dbReference>
<dbReference type="GO" id="GO:0006271">
    <property type="term" value="P:DNA strand elongation involved in DNA replication"/>
    <property type="evidence" value="ECO:0007669"/>
    <property type="project" value="TreeGrafter"/>
</dbReference>
<gene>
    <name evidence="13" type="ORF">PSRA_1461</name>
</gene>
<keyword evidence="7 9" id="KW-0239">DNA-directed DNA polymerase</keyword>
<keyword evidence="8" id="KW-0238">DNA-binding</keyword>
<comment type="similarity">
    <text evidence="2 9">Belongs to the beta sliding clamp family.</text>
</comment>
<evidence type="ECO:0000256" key="7">
    <source>
        <dbReference type="ARBA" id="ARBA00022932"/>
    </source>
</evidence>
<dbReference type="PANTHER" id="PTHR30478:SF0">
    <property type="entry name" value="BETA SLIDING CLAMP"/>
    <property type="match status" value="1"/>
</dbReference>
<sequence>MKVEVNSADFANAVNWTTHIIPSRPAMPILAGVKIDAADGLMNLSVFDYDVTARHHIEATVDDPGTIVVLGKLLSDIAKNLPAEKTTLVTEGTRLLIRSGKARFSLQLMPESDYPELPQVPQVLGQVDAETFSHAVTQAAVSVARDEGRPILTAILMEFEGDKVMMTSTDRFRLSQITFSWTPADPSVKAKAQVRGSLLRDIARFMDTTQNVTLDFDPETHNLMGIENAGRVSTTQLIEGDFPAVRTLFRDEYPIQAVVNRQELLDALHRVSLVTDGNATVRCHFAEDELTLSAGAADESQASEVIASDLDGEEITVAFNPGYLVDGLKAFDEPYVRIKMTDALKAVEIDGQQEADSDESMDFRYLLVPVRFTD</sequence>
<dbReference type="GO" id="GO:0008408">
    <property type="term" value="F:3'-5' exonuclease activity"/>
    <property type="evidence" value="ECO:0007669"/>
    <property type="project" value="InterPro"/>
</dbReference>
<comment type="subcellular location">
    <subcellularLocation>
        <location evidence="1 9">Cytoplasm</location>
    </subcellularLocation>
</comment>
<dbReference type="Proteomes" id="UP000216725">
    <property type="component" value="Unassembled WGS sequence"/>
</dbReference>
<evidence type="ECO:0000259" key="12">
    <source>
        <dbReference type="Pfam" id="PF02768"/>
    </source>
</evidence>
<organism evidence="13 14">
    <name type="scientific">Pseudoscardovia radai</name>
    <dbReference type="NCBI Taxonomy" id="987066"/>
    <lineage>
        <taxon>Bacteria</taxon>
        <taxon>Bacillati</taxon>
        <taxon>Actinomycetota</taxon>
        <taxon>Actinomycetes</taxon>
        <taxon>Bifidobacteriales</taxon>
        <taxon>Bifidobacteriaceae</taxon>
        <taxon>Pseudoscardovia</taxon>
    </lineage>
</organism>
<dbReference type="InterPro" id="IPR022634">
    <property type="entry name" value="DNA_polIII_beta_N"/>
</dbReference>
<accession>A0A261EUJ5</accession>
<dbReference type="Pfam" id="PF00712">
    <property type="entry name" value="DNA_pol3_beta"/>
    <property type="match status" value="1"/>
</dbReference>
<dbReference type="Pfam" id="PF02768">
    <property type="entry name" value="DNA_pol3_beta_3"/>
    <property type="match status" value="1"/>
</dbReference>
<evidence type="ECO:0000313" key="13">
    <source>
        <dbReference type="EMBL" id="OZG50544.1"/>
    </source>
</evidence>
<feature type="domain" description="DNA polymerase III beta sliding clamp C-terminal" evidence="12">
    <location>
        <begin position="248"/>
        <end position="357"/>
    </location>
</feature>
<dbReference type="GO" id="GO:0005737">
    <property type="term" value="C:cytoplasm"/>
    <property type="evidence" value="ECO:0007669"/>
    <property type="project" value="UniProtKB-SubCell"/>
</dbReference>
<evidence type="ECO:0000259" key="11">
    <source>
        <dbReference type="Pfam" id="PF02767"/>
    </source>
</evidence>
<dbReference type="SUPFAM" id="SSF55979">
    <property type="entry name" value="DNA clamp"/>
    <property type="match status" value="3"/>
</dbReference>
<evidence type="ECO:0000256" key="6">
    <source>
        <dbReference type="ARBA" id="ARBA00022705"/>
    </source>
</evidence>
<dbReference type="SMART" id="SM00480">
    <property type="entry name" value="POL3Bc"/>
    <property type="match status" value="1"/>
</dbReference>
<evidence type="ECO:0000256" key="5">
    <source>
        <dbReference type="ARBA" id="ARBA00022695"/>
    </source>
</evidence>
<dbReference type="Pfam" id="PF02767">
    <property type="entry name" value="DNA_pol3_beta_2"/>
    <property type="match status" value="1"/>
</dbReference>
<proteinExistence type="inferred from homology"/>
<dbReference type="PIRSF" id="PIRSF000804">
    <property type="entry name" value="DNA_pol_III_b"/>
    <property type="match status" value="1"/>
</dbReference>
<name>A0A261EUJ5_9BIFI</name>
<dbReference type="NCBIfam" id="TIGR00663">
    <property type="entry name" value="dnan"/>
    <property type="match status" value="1"/>
</dbReference>
<evidence type="ECO:0000256" key="3">
    <source>
        <dbReference type="ARBA" id="ARBA00022490"/>
    </source>
</evidence>
<protein>
    <recommendedName>
        <fullName evidence="9">Beta sliding clamp</fullName>
    </recommendedName>
</protein>
<dbReference type="CDD" id="cd00140">
    <property type="entry name" value="beta_clamp"/>
    <property type="match status" value="1"/>
</dbReference>
<dbReference type="Gene3D" id="3.10.150.10">
    <property type="entry name" value="DNA Polymerase III, subunit A, domain 2"/>
    <property type="match status" value="3"/>
</dbReference>
<evidence type="ECO:0000256" key="2">
    <source>
        <dbReference type="ARBA" id="ARBA00010752"/>
    </source>
</evidence>
<dbReference type="InterPro" id="IPR022637">
    <property type="entry name" value="DNA_polIII_beta_cen"/>
</dbReference>